<protein>
    <submittedName>
        <fullName evidence="2">Gluconate permease</fullName>
    </submittedName>
</protein>
<dbReference type="PANTHER" id="PTHR30354:SF11">
    <property type="entry name" value="PERMEASE"/>
    <property type="match status" value="1"/>
</dbReference>
<feature type="transmembrane region" description="Helical" evidence="1">
    <location>
        <begin position="108"/>
        <end position="133"/>
    </location>
</feature>
<reference evidence="2 3" key="1">
    <citation type="submission" date="2017-12" db="EMBL/GenBank/DDBJ databases">
        <title>Phylogenetic diversity of female urinary microbiome.</title>
        <authorList>
            <person name="Thomas-White K."/>
            <person name="Wolfe A.J."/>
        </authorList>
    </citation>
    <scope>NUCLEOTIDE SEQUENCE [LARGE SCALE GENOMIC DNA]</scope>
    <source>
        <strain evidence="2 3">UMB0038</strain>
    </source>
</reference>
<dbReference type="NCBIfam" id="TIGR00791">
    <property type="entry name" value="gntP"/>
    <property type="match status" value="1"/>
</dbReference>
<feature type="transmembrane region" description="Helical" evidence="1">
    <location>
        <begin position="404"/>
        <end position="428"/>
    </location>
</feature>
<feature type="transmembrane region" description="Helical" evidence="1">
    <location>
        <begin position="317"/>
        <end position="341"/>
    </location>
</feature>
<organism evidence="2 3">
    <name type="scientific">Micrococcus luteus</name>
    <name type="common">Micrococcus lysodeikticus</name>
    <dbReference type="NCBI Taxonomy" id="1270"/>
    <lineage>
        <taxon>Bacteria</taxon>
        <taxon>Bacillati</taxon>
        <taxon>Actinomycetota</taxon>
        <taxon>Actinomycetes</taxon>
        <taxon>Micrococcales</taxon>
        <taxon>Micrococcaceae</taxon>
        <taxon>Micrococcus</taxon>
    </lineage>
</organism>
<feature type="transmembrane region" description="Helical" evidence="1">
    <location>
        <begin position="353"/>
        <end position="372"/>
    </location>
</feature>
<dbReference type="Pfam" id="PF02447">
    <property type="entry name" value="GntP_permease"/>
    <property type="match status" value="1"/>
</dbReference>
<feature type="transmembrane region" description="Helical" evidence="1">
    <location>
        <begin position="9"/>
        <end position="27"/>
    </location>
</feature>
<keyword evidence="1" id="KW-0812">Transmembrane</keyword>
<evidence type="ECO:0000313" key="3">
    <source>
        <dbReference type="Proteomes" id="UP000234847"/>
    </source>
</evidence>
<evidence type="ECO:0000313" key="2">
    <source>
        <dbReference type="EMBL" id="PKZ81967.1"/>
    </source>
</evidence>
<dbReference type="PANTHER" id="PTHR30354">
    <property type="entry name" value="GNT FAMILY GLUCONATE TRANSPORTER"/>
    <property type="match status" value="1"/>
</dbReference>
<dbReference type="EMBL" id="PKJT01000005">
    <property type="protein sequence ID" value="PKZ81967.1"/>
    <property type="molecule type" value="Genomic_DNA"/>
</dbReference>
<feature type="transmembrane region" description="Helical" evidence="1">
    <location>
        <begin position="33"/>
        <end position="51"/>
    </location>
</feature>
<keyword evidence="1" id="KW-0472">Membrane</keyword>
<dbReference type="Proteomes" id="UP000234847">
    <property type="component" value="Unassembled WGS sequence"/>
</dbReference>
<evidence type="ECO:0000256" key="1">
    <source>
        <dbReference type="SAM" id="Phobius"/>
    </source>
</evidence>
<dbReference type="InterPro" id="IPR003474">
    <property type="entry name" value="Glcn_transporter"/>
</dbReference>
<dbReference type="GO" id="GO:0015128">
    <property type="term" value="F:gluconate transmembrane transporter activity"/>
    <property type="evidence" value="ECO:0007669"/>
    <property type="project" value="InterPro"/>
</dbReference>
<proteinExistence type="predicted"/>
<comment type="caution">
    <text evidence="2">The sequence shown here is derived from an EMBL/GenBank/DDBJ whole genome shotgun (WGS) entry which is preliminary data.</text>
</comment>
<feature type="transmembrane region" description="Helical" evidence="1">
    <location>
        <begin position="283"/>
        <end position="305"/>
    </location>
</feature>
<sequence length="465" mass="48159">MNGLEASEIGALVGLTAAVALLIFFVIRTKIHAVLALVIAASIAGLAAGMAPDAVIQAITTSFGSTLGTIGLVIGMGVMMGRILEVSGAAEKLAYSLIRVLGKGKEEWALAGAGFVISIPIFVDSAFVILQPLVRSLARTSGRSILTLGIALAGGLVVTHHAVPPTPGPLGAAGIFDVNVGEMILWGLILSFPAMIAVTLYAKVMGPKIEAMIERDTGERLSPAEAFEEFQERAAVRERELPGLFISILPILLPIVLIFLNTFSATMVENNEGALPAGLVSTLAFIGNPVIALLLGVLVAIYGLARNQSRQETLDDMEFGVQSAGIILLVTGAGGALGGVLRESGTAESIGQAVAGLPLPTILIPFVIATIVRLIQGSGTVAIITSASISAPILAAMPDVNMVLAAQAAALGSLFFGYFNDSFFWVVNRMLGIKNAKHQILAWSIPTTIAWATTLVALLIANALV</sequence>
<dbReference type="PIRSF" id="PIRSF002746">
    <property type="entry name" value="Gluconate_transporter"/>
    <property type="match status" value="1"/>
</dbReference>
<dbReference type="RefSeq" id="WP_049147435.1">
    <property type="nucleotide sequence ID" value="NZ_JAAOIP010000011.1"/>
</dbReference>
<keyword evidence="1" id="KW-1133">Transmembrane helix</keyword>
<dbReference type="AlphaFoldDB" id="A0AAX0VK91"/>
<accession>A0AAX0VK91</accession>
<feature type="transmembrane region" description="Helical" evidence="1">
    <location>
        <begin position="379"/>
        <end position="398"/>
    </location>
</feature>
<feature type="transmembrane region" description="Helical" evidence="1">
    <location>
        <begin position="241"/>
        <end position="263"/>
    </location>
</feature>
<dbReference type="GO" id="GO:0005886">
    <property type="term" value="C:plasma membrane"/>
    <property type="evidence" value="ECO:0007669"/>
    <property type="project" value="TreeGrafter"/>
</dbReference>
<feature type="transmembrane region" description="Helical" evidence="1">
    <location>
        <begin position="183"/>
        <end position="202"/>
    </location>
</feature>
<feature type="transmembrane region" description="Helical" evidence="1">
    <location>
        <begin position="440"/>
        <end position="464"/>
    </location>
</feature>
<name>A0AAX0VK91_MICLU</name>
<feature type="transmembrane region" description="Helical" evidence="1">
    <location>
        <begin position="145"/>
        <end position="163"/>
    </location>
</feature>
<gene>
    <name evidence="2" type="ORF">CYJ95_07125</name>
</gene>